<keyword evidence="3" id="KW-1185">Reference proteome</keyword>
<dbReference type="EMBL" id="LGRN01001270">
    <property type="protein sequence ID" value="OJD09625.1"/>
    <property type="molecule type" value="Genomic_DNA"/>
</dbReference>
<name>A0A1J9NYD2_9EURO</name>
<evidence type="ECO:0000313" key="3">
    <source>
        <dbReference type="Proteomes" id="UP000182235"/>
    </source>
</evidence>
<keyword evidence="1" id="KW-0812">Transmembrane</keyword>
<gene>
    <name evidence="2" type="ORF">AJ78_09006</name>
</gene>
<keyword evidence="1" id="KW-0472">Membrane</keyword>
<evidence type="ECO:0000256" key="1">
    <source>
        <dbReference type="SAM" id="Phobius"/>
    </source>
</evidence>
<organism evidence="2 3">
    <name type="scientific">Emergomyces pasteurianus Ep9510</name>
    <dbReference type="NCBI Taxonomy" id="1447872"/>
    <lineage>
        <taxon>Eukaryota</taxon>
        <taxon>Fungi</taxon>
        <taxon>Dikarya</taxon>
        <taxon>Ascomycota</taxon>
        <taxon>Pezizomycotina</taxon>
        <taxon>Eurotiomycetes</taxon>
        <taxon>Eurotiomycetidae</taxon>
        <taxon>Onygenales</taxon>
        <taxon>Ajellomycetaceae</taxon>
        <taxon>Emergomyces</taxon>
    </lineage>
</organism>
<sequence>MDQEGFIIILGILAMLNMGQQLFLFSKSLMSLKPFFYSRTGLERVFDMALDWINPADISLGDTRTLAS</sequence>
<keyword evidence="1" id="KW-1133">Transmembrane helix</keyword>
<protein>
    <submittedName>
        <fullName evidence="2">Uncharacterized protein</fullName>
    </submittedName>
</protein>
<evidence type="ECO:0000313" key="2">
    <source>
        <dbReference type="EMBL" id="OJD09625.1"/>
    </source>
</evidence>
<proteinExistence type="predicted"/>
<dbReference type="VEuPathDB" id="FungiDB:AJ78_09006"/>
<feature type="transmembrane region" description="Helical" evidence="1">
    <location>
        <begin position="6"/>
        <end position="25"/>
    </location>
</feature>
<accession>A0A1J9NYD2</accession>
<comment type="caution">
    <text evidence="2">The sequence shown here is derived from an EMBL/GenBank/DDBJ whole genome shotgun (WGS) entry which is preliminary data.</text>
</comment>
<reference evidence="2 3" key="1">
    <citation type="submission" date="2015-07" db="EMBL/GenBank/DDBJ databases">
        <title>Emmonsia species relationships and genome sequence.</title>
        <authorList>
            <consortium name="The Broad Institute Genomics Platform"/>
            <person name="Cuomo C.A."/>
            <person name="Munoz J.F."/>
            <person name="Imamovic A."/>
            <person name="Priest M.E."/>
            <person name="Young S."/>
            <person name="Clay O.K."/>
            <person name="McEwen J.G."/>
        </authorList>
    </citation>
    <scope>NUCLEOTIDE SEQUENCE [LARGE SCALE GENOMIC DNA]</scope>
    <source>
        <strain evidence="2 3">UAMH 9510</strain>
    </source>
</reference>
<dbReference type="AlphaFoldDB" id="A0A1J9NYD2"/>
<dbReference type="Proteomes" id="UP000182235">
    <property type="component" value="Unassembled WGS sequence"/>
</dbReference>